<reference evidence="2 3" key="1">
    <citation type="journal article" date="2013" name="BMC Genomics">
        <title>Reconstruction of the lipid metabolism for the microalga Monoraphidium neglectum from its genome sequence reveals characteristics suitable for biofuel production.</title>
        <authorList>
            <person name="Bogen C."/>
            <person name="Al-Dilaimi A."/>
            <person name="Albersmeier A."/>
            <person name="Wichmann J."/>
            <person name="Grundmann M."/>
            <person name="Rupp O."/>
            <person name="Lauersen K.J."/>
            <person name="Blifernez-Klassen O."/>
            <person name="Kalinowski J."/>
            <person name="Goesmann A."/>
            <person name="Mussgnug J.H."/>
            <person name="Kruse O."/>
        </authorList>
    </citation>
    <scope>NUCLEOTIDE SEQUENCE [LARGE SCALE GENOMIC DNA]</scope>
    <source>
        <strain evidence="2 3">SAG 48.87</strain>
    </source>
</reference>
<dbReference type="PANTHER" id="PTHR47186">
    <property type="entry name" value="LEUCINE-RICH REPEAT-CONTAINING PROTEIN 57"/>
    <property type="match status" value="1"/>
</dbReference>
<dbReference type="InterPro" id="IPR032675">
    <property type="entry name" value="LRR_dom_sf"/>
</dbReference>
<name>A0A0D2NCE6_9CHLO</name>
<dbReference type="RefSeq" id="XP_013902080.1">
    <property type="nucleotide sequence ID" value="XM_014046626.1"/>
</dbReference>
<dbReference type="KEGG" id="mng:MNEG_4894"/>
<dbReference type="OrthoDB" id="559206at2759"/>
<dbReference type="SUPFAM" id="SSF52047">
    <property type="entry name" value="RNI-like"/>
    <property type="match status" value="1"/>
</dbReference>
<evidence type="ECO:0000313" key="2">
    <source>
        <dbReference type="EMBL" id="KIZ03061.1"/>
    </source>
</evidence>
<protein>
    <submittedName>
        <fullName evidence="2">Uncharacterized protein</fullName>
    </submittedName>
</protein>
<dbReference type="GO" id="GO:0005930">
    <property type="term" value="C:axoneme"/>
    <property type="evidence" value="ECO:0007669"/>
    <property type="project" value="UniProtKB-SubCell"/>
</dbReference>
<proteinExistence type="predicted"/>
<evidence type="ECO:0000313" key="3">
    <source>
        <dbReference type="Proteomes" id="UP000054498"/>
    </source>
</evidence>
<dbReference type="Gene3D" id="3.80.10.10">
    <property type="entry name" value="Ribonuclease Inhibitor"/>
    <property type="match status" value="1"/>
</dbReference>
<comment type="subcellular location">
    <subcellularLocation>
        <location evidence="1">Cytoplasm</location>
        <location evidence="1">Cytoskeleton</location>
        <location evidence="1">Cilium axoneme</location>
    </subcellularLocation>
</comment>
<organism evidence="2 3">
    <name type="scientific">Monoraphidium neglectum</name>
    <dbReference type="NCBI Taxonomy" id="145388"/>
    <lineage>
        <taxon>Eukaryota</taxon>
        <taxon>Viridiplantae</taxon>
        <taxon>Chlorophyta</taxon>
        <taxon>core chlorophytes</taxon>
        <taxon>Chlorophyceae</taxon>
        <taxon>CS clade</taxon>
        <taxon>Sphaeropleales</taxon>
        <taxon>Selenastraceae</taxon>
        <taxon>Monoraphidium</taxon>
    </lineage>
</organism>
<dbReference type="Proteomes" id="UP000054498">
    <property type="component" value="Unassembled WGS sequence"/>
</dbReference>
<dbReference type="PANTHER" id="PTHR47186:SF3">
    <property type="entry name" value="OS09G0267800 PROTEIN"/>
    <property type="match status" value="1"/>
</dbReference>
<accession>A0A0D2NCE6</accession>
<dbReference type="EMBL" id="KK100922">
    <property type="protein sequence ID" value="KIZ03061.1"/>
    <property type="molecule type" value="Genomic_DNA"/>
</dbReference>
<gene>
    <name evidence="2" type="ORF">MNEG_4894</name>
</gene>
<keyword evidence="3" id="KW-1185">Reference proteome</keyword>
<dbReference type="AlphaFoldDB" id="A0A0D2NCE6"/>
<dbReference type="GeneID" id="25737771"/>
<sequence>MAEPTGANLESRCWTDLPLPCWRLLMTHLHSQRSLSSCGAACKGFARVADELATDLRGVRAADLTRALARFDRATSVAIDLAGELEPAHQAREGCTASDQGGGPEVDADDFEWLLAAGILVYELRAVPPLAAARIARLSVSHYPAHIADDLTSSLEFAAPAWQRLARLELEFISTIDRVRVEWRPIVRAAGALPGLRSLQLAGAISYLPDHMSDGLSLGGLQDLEILWPPPYCWAPAYGLHLPQLPDLSRLSVSRSPSLNVVSVNHLTSLRELCISDVSDLHYVIGLAALSALTSLSLHACPDAVGHAAAWPPTTLAALTQLRALELTGTKTLERLPEGVSALTALTSLVVDVRMRDRGPEGPEPQDFAPLGRGGGGDAGLLRCFGLRRLVVRGFNGPLHVPEGMERFSLLEELDFGGCQEVWNLGPWLLRLPALKRLVVPRRSVQQGVFEALALRNDPHHVEVVEEGGQDD</sequence>
<evidence type="ECO:0000256" key="1">
    <source>
        <dbReference type="ARBA" id="ARBA00004430"/>
    </source>
</evidence>